<gene>
    <name evidence="4" type="ORF">ACFQHW_08960</name>
</gene>
<evidence type="ECO:0000313" key="5">
    <source>
        <dbReference type="Proteomes" id="UP001596310"/>
    </source>
</evidence>
<keyword evidence="5" id="KW-1185">Reference proteome</keyword>
<dbReference type="InterPro" id="IPR018357">
    <property type="entry name" value="Hexapep_transf_CS"/>
</dbReference>
<sequence>MTTKTILERALAGERLVFNDPEFEQIAQIATRTETRLMAFNQAPTSSARHQLLDEIVGYAVPSTSEVHIGFRSDFGQHIFIGEHVFVNQGVTMVDLGGIYLAAGVLVGPNVTLITVNHAEDPGRRRDVIPQAIHVGQGAWIGAGALILPGVTIGAQAIIGAGSIVTHDVPAATVVVGTPAKILRSIKQEVH</sequence>
<dbReference type="InterPro" id="IPR011004">
    <property type="entry name" value="Trimer_LpxA-like_sf"/>
</dbReference>
<dbReference type="PROSITE" id="PS00101">
    <property type="entry name" value="HEXAPEP_TRANSFERASES"/>
    <property type="match status" value="1"/>
</dbReference>
<name>A0ABW1URJ2_9LACO</name>
<comment type="caution">
    <text evidence="4">The sequence shown here is derived from an EMBL/GenBank/DDBJ whole genome shotgun (WGS) entry which is preliminary data.</text>
</comment>
<keyword evidence="2" id="KW-0808">Transferase</keyword>
<dbReference type="Pfam" id="PF00132">
    <property type="entry name" value="Hexapep"/>
    <property type="match status" value="1"/>
</dbReference>
<dbReference type="Proteomes" id="UP001596310">
    <property type="component" value="Unassembled WGS sequence"/>
</dbReference>
<reference evidence="5" key="1">
    <citation type="journal article" date="2019" name="Int. J. Syst. Evol. Microbiol.">
        <title>The Global Catalogue of Microorganisms (GCM) 10K type strain sequencing project: providing services to taxonomists for standard genome sequencing and annotation.</title>
        <authorList>
            <consortium name="The Broad Institute Genomics Platform"/>
            <consortium name="The Broad Institute Genome Sequencing Center for Infectious Disease"/>
            <person name="Wu L."/>
            <person name="Ma J."/>
        </authorList>
    </citation>
    <scope>NUCLEOTIDE SEQUENCE [LARGE SCALE GENOMIC DNA]</scope>
    <source>
        <strain evidence="5">CCM 8897</strain>
    </source>
</reference>
<dbReference type="PANTHER" id="PTHR23416:SF23">
    <property type="entry name" value="ACETYLTRANSFERASE C18B11.09C-RELATED"/>
    <property type="match status" value="1"/>
</dbReference>
<dbReference type="SUPFAM" id="SSF51161">
    <property type="entry name" value="Trimeric LpxA-like enzymes"/>
    <property type="match status" value="1"/>
</dbReference>
<comment type="similarity">
    <text evidence="1">Belongs to the transferase hexapeptide repeat family.</text>
</comment>
<evidence type="ECO:0000256" key="3">
    <source>
        <dbReference type="ARBA" id="ARBA00022737"/>
    </source>
</evidence>
<protein>
    <submittedName>
        <fullName evidence="4">Sugar O-acetyltransferase</fullName>
    </submittedName>
</protein>
<evidence type="ECO:0000256" key="2">
    <source>
        <dbReference type="ARBA" id="ARBA00022679"/>
    </source>
</evidence>
<evidence type="ECO:0000313" key="4">
    <source>
        <dbReference type="EMBL" id="MFC6315690.1"/>
    </source>
</evidence>
<evidence type="ECO:0000256" key="1">
    <source>
        <dbReference type="ARBA" id="ARBA00007274"/>
    </source>
</evidence>
<proteinExistence type="inferred from homology"/>
<dbReference type="Gene3D" id="2.160.10.10">
    <property type="entry name" value="Hexapeptide repeat proteins"/>
    <property type="match status" value="1"/>
</dbReference>
<dbReference type="PANTHER" id="PTHR23416">
    <property type="entry name" value="SIALIC ACID SYNTHASE-RELATED"/>
    <property type="match status" value="1"/>
</dbReference>
<dbReference type="InterPro" id="IPR051159">
    <property type="entry name" value="Hexapeptide_acetyltransf"/>
</dbReference>
<accession>A0ABW1URJ2</accession>
<dbReference type="InterPro" id="IPR001451">
    <property type="entry name" value="Hexapep"/>
</dbReference>
<keyword evidence="3" id="KW-0677">Repeat</keyword>
<dbReference type="RefSeq" id="WP_125600600.1">
    <property type="nucleotide sequence ID" value="NZ_JBHSSM010000019.1"/>
</dbReference>
<dbReference type="EMBL" id="JBHSSM010000019">
    <property type="protein sequence ID" value="MFC6315690.1"/>
    <property type="molecule type" value="Genomic_DNA"/>
</dbReference>
<organism evidence="4 5">
    <name type="scientific">Lapidilactobacillus achengensis</name>
    <dbReference type="NCBI Taxonomy" id="2486000"/>
    <lineage>
        <taxon>Bacteria</taxon>
        <taxon>Bacillati</taxon>
        <taxon>Bacillota</taxon>
        <taxon>Bacilli</taxon>
        <taxon>Lactobacillales</taxon>
        <taxon>Lactobacillaceae</taxon>
        <taxon>Lapidilactobacillus</taxon>
    </lineage>
</organism>